<dbReference type="Proteomes" id="UP000435985">
    <property type="component" value="Unassembled WGS sequence"/>
</dbReference>
<name>A0A5M5N731_BACOV</name>
<dbReference type="AlphaFoldDB" id="A0A5M5N731"/>
<gene>
    <name evidence="1" type="ORF">F3B98_19330</name>
</gene>
<dbReference type="EMBL" id="VWFO01000028">
    <property type="protein sequence ID" value="KAA4662418.1"/>
    <property type="molecule type" value="Genomic_DNA"/>
</dbReference>
<reference evidence="1 2" key="1">
    <citation type="journal article" date="2019" name="Nat. Med.">
        <title>A library of human gut bacterial isolates paired with longitudinal multiomics data enables mechanistic microbiome research.</title>
        <authorList>
            <person name="Poyet M."/>
            <person name="Groussin M."/>
            <person name="Gibbons S.M."/>
            <person name="Avila-Pacheco J."/>
            <person name="Jiang X."/>
            <person name="Kearney S.M."/>
            <person name="Perrotta A.R."/>
            <person name="Berdy B."/>
            <person name="Zhao S."/>
            <person name="Lieberman T.D."/>
            <person name="Swanson P.K."/>
            <person name="Smith M."/>
            <person name="Roesemann S."/>
            <person name="Alexander J.E."/>
            <person name="Rich S.A."/>
            <person name="Livny J."/>
            <person name="Vlamakis H."/>
            <person name="Clish C."/>
            <person name="Bullock K."/>
            <person name="Deik A."/>
            <person name="Scott J."/>
            <person name="Pierce K.A."/>
            <person name="Xavier R.J."/>
            <person name="Alm E.J."/>
        </authorList>
    </citation>
    <scope>NUCLEOTIDE SEQUENCE [LARGE SCALE GENOMIC DNA]</scope>
    <source>
        <strain evidence="1 2">BIOML-A14</strain>
    </source>
</reference>
<organism evidence="1 2">
    <name type="scientific">Bacteroides ovatus</name>
    <dbReference type="NCBI Taxonomy" id="28116"/>
    <lineage>
        <taxon>Bacteria</taxon>
        <taxon>Pseudomonadati</taxon>
        <taxon>Bacteroidota</taxon>
        <taxon>Bacteroidia</taxon>
        <taxon>Bacteroidales</taxon>
        <taxon>Bacteroidaceae</taxon>
        <taxon>Bacteroides</taxon>
    </lineage>
</organism>
<accession>A0A5M5N731</accession>
<protein>
    <submittedName>
        <fullName evidence="1">Uncharacterized protein</fullName>
    </submittedName>
</protein>
<comment type="caution">
    <text evidence="1">The sequence shown here is derived from an EMBL/GenBank/DDBJ whole genome shotgun (WGS) entry which is preliminary data.</text>
</comment>
<evidence type="ECO:0000313" key="1">
    <source>
        <dbReference type="EMBL" id="KAA4662418.1"/>
    </source>
</evidence>
<feature type="non-terminal residue" evidence="1">
    <location>
        <position position="1"/>
    </location>
</feature>
<proteinExistence type="predicted"/>
<sequence>NNKAPACESRGFVRKKQKVCILTHLRSYLLYNVSYIKNPSRIPAATAEPITPATFGPIACISK</sequence>
<evidence type="ECO:0000313" key="2">
    <source>
        <dbReference type="Proteomes" id="UP000435985"/>
    </source>
</evidence>